<accession>A0A1X7TVF2</accession>
<dbReference type="AlphaFoldDB" id="A0A1X7TVF2"/>
<dbReference type="Gene3D" id="1.10.443.10">
    <property type="entry name" value="Intergrase catalytic core"/>
    <property type="match status" value="1"/>
</dbReference>
<dbReference type="InterPro" id="IPR013762">
    <property type="entry name" value="Integrase-like_cat_sf"/>
</dbReference>
<evidence type="ECO:0008006" key="3">
    <source>
        <dbReference type="Google" id="ProtNLM"/>
    </source>
</evidence>
<name>A0A1X7TVF2_AMPQE</name>
<protein>
    <recommendedName>
        <fullName evidence="3">Tyr recombinase domain-containing protein</fullName>
    </recommendedName>
</protein>
<dbReference type="PANTHER" id="PTHR34605:SF3">
    <property type="entry name" value="P CELL-TYPE AGGLUTINATION PROTEIN MAP4-LIKE-RELATED"/>
    <property type="match status" value="1"/>
</dbReference>
<dbReference type="OMA" id="AFMEYIR"/>
<sequence>MLAVGDEAVDSHDNLSYITVCNKKSENDQLTHGVILHVGKSNWRVCAVSAVVSYLAICPACPGPILICEDEIVLSRHRLGLKLSSALQSIEYDSSLYKAHSFRIGAATAAARAGLSDSLIQTRVRWKSSAFMEYIRVPMEQLVGVAGHLVA</sequence>
<dbReference type="InterPro" id="IPR052925">
    <property type="entry name" value="Phage_Integrase-like_Recomb"/>
</dbReference>
<keyword evidence="1" id="KW-0233">DNA recombination</keyword>
<proteinExistence type="predicted"/>
<dbReference type="GO" id="GO:0003677">
    <property type="term" value="F:DNA binding"/>
    <property type="evidence" value="ECO:0007669"/>
    <property type="project" value="InterPro"/>
</dbReference>
<dbReference type="GO" id="GO:0015074">
    <property type="term" value="P:DNA integration"/>
    <property type="evidence" value="ECO:0007669"/>
    <property type="project" value="InterPro"/>
</dbReference>
<evidence type="ECO:0000256" key="1">
    <source>
        <dbReference type="ARBA" id="ARBA00023172"/>
    </source>
</evidence>
<organism evidence="2">
    <name type="scientific">Amphimedon queenslandica</name>
    <name type="common">Sponge</name>
    <dbReference type="NCBI Taxonomy" id="400682"/>
    <lineage>
        <taxon>Eukaryota</taxon>
        <taxon>Metazoa</taxon>
        <taxon>Porifera</taxon>
        <taxon>Demospongiae</taxon>
        <taxon>Heteroscleromorpha</taxon>
        <taxon>Haplosclerida</taxon>
        <taxon>Niphatidae</taxon>
        <taxon>Amphimedon</taxon>
    </lineage>
</organism>
<dbReference type="GO" id="GO:0006310">
    <property type="term" value="P:DNA recombination"/>
    <property type="evidence" value="ECO:0007669"/>
    <property type="project" value="UniProtKB-KW"/>
</dbReference>
<evidence type="ECO:0000313" key="2">
    <source>
        <dbReference type="EnsemblMetazoa" id="Aqu2.1.19072_001"/>
    </source>
</evidence>
<dbReference type="PANTHER" id="PTHR34605">
    <property type="entry name" value="PHAGE_INTEGRASE DOMAIN-CONTAINING PROTEIN"/>
    <property type="match status" value="1"/>
</dbReference>
<dbReference type="InParanoid" id="A0A1X7TVF2"/>
<dbReference type="EnsemblMetazoa" id="Aqu2.1.19072_001">
    <property type="protein sequence ID" value="Aqu2.1.19072_001"/>
    <property type="gene ID" value="Aqu2.1.19072"/>
</dbReference>
<dbReference type="InterPro" id="IPR011010">
    <property type="entry name" value="DNA_brk_join_enz"/>
</dbReference>
<dbReference type="OrthoDB" id="3017464at2759"/>
<dbReference type="SUPFAM" id="SSF56349">
    <property type="entry name" value="DNA breaking-rejoining enzymes"/>
    <property type="match status" value="1"/>
</dbReference>
<reference evidence="2" key="1">
    <citation type="submission" date="2017-05" db="UniProtKB">
        <authorList>
            <consortium name="EnsemblMetazoa"/>
        </authorList>
    </citation>
    <scope>IDENTIFICATION</scope>
</reference>